<dbReference type="OrthoDB" id="6109at2759"/>
<feature type="signal peptide" evidence="1">
    <location>
        <begin position="1"/>
        <end position="24"/>
    </location>
</feature>
<accession>A0A0C2G9D5</accession>
<evidence type="ECO:0000313" key="4">
    <source>
        <dbReference type="Proteomes" id="UP000054047"/>
    </source>
</evidence>
<sequence>MNGVMLSGAFPCLVLVGAWGGLQCHPLTVDGPLSAFTPFNNQNVPNGFLYIARNLQELRIARLQV</sequence>
<keyword evidence="1" id="KW-0732">Signal</keyword>
<dbReference type="InterPro" id="IPR058543">
    <property type="entry name" value="Beta-prop_RSE1/DDB1/CPSF1_2nd"/>
</dbReference>
<name>A0A0C2G9D5_9BILA</name>
<feature type="domain" description="RSE1/DDB1/CPSF1 second beta-propeller" evidence="2">
    <location>
        <begin position="2"/>
        <end position="63"/>
    </location>
</feature>
<protein>
    <recommendedName>
        <fullName evidence="2">RSE1/DDB1/CPSF1 second beta-propeller domain-containing protein</fullName>
    </recommendedName>
</protein>
<evidence type="ECO:0000259" key="2">
    <source>
        <dbReference type="Pfam" id="PF23726"/>
    </source>
</evidence>
<keyword evidence="4" id="KW-1185">Reference proteome</keyword>
<organism evidence="3 4">
    <name type="scientific">Ancylostoma duodenale</name>
    <dbReference type="NCBI Taxonomy" id="51022"/>
    <lineage>
        <taxon>Eukaryota</taxon>
        <taxon>Metazoa</taxon>
        <taxon>Ecdysozoa</taxon>
        <taxon>Nematoda</taxon>
        <taxon>Chromadorea</taxon>
        <taxon>Rhabditida</taxon>
        <taxon>Rhabditina</taxon>
        <taxon>Rhabditomorpha</taxon>
        <taxon>Strongyloidea</taxon>
        <taxon>Ancylostomatidae</taxon>
        <taxon>Ancylostomatinae</taxon>
        <taxon>Ancylostoma</taxon>
    </lineage>
</organism>
<reference evidence="3 4" key="1">
    <citation type="submission" date="2013-12" db="EMBL/GenBank/DDBJ databases">
        <title>Draft genome of the parsitic nematode Ancylostoma duodenale.</title>
        <authorList>
            <person name="Mitreva M."/>
        </authorList>
    </citation>
    <scope>NUCLEOTIDE SEQUENCE [LARGE SCALE GENOMIC DNA]</scope>
    <source>
        <strain evidence="3 4">Zhejiang</strain>
    </source>
</reference>
<feature type="chain" id="PRO_5002161097" description="RSE1/DDB1/CPSF1 second beta-propeller domain-containing protein" evidence="1">
    <location>
        <begin position="25"/>
        <end position="65"/>
    </location>
</feature>
<dbReference type="Pfam" id="PF23726">
    <property type="entry name" value="Beta-prop_RSE1_2nd"/>
    <property type="match status" value="1"/>
</dbReference>
<dbReference type="Proteomes" id="UP000054047">
    <property type="component" value="Unassembled WGS sequence"/>
</dbReference>
<evidence type="ECO:0000313" key="3">
    <source>
        <dbReference type="EMBL" id="KIH57595.1"/>
    </source>
</evidence>
<dbReference type="EMBL" id="KN734190">
    <property type="protein sequence ID" value="KIH57595.1"/>
    <property type="molecule type" value="Genomic_DNA"/>
</dbReference>
<proteinExistence type="predicted"/>
<evidence type="ECO:0000256" key="1">
    <source>
        <dbReference type="SAM" id="SignalP"/>
    </source>
</evidence>
<gene>
    <name evidence="3" type="ORF">ANCDUO_12212</name>
</gene>
<dbReference type="AlphaFoldDB" id="A0A0C2G9D5"/>